<comment type="caution">
    <text evidence="2">The sequence shown here is derived from an EMBL/GenBank/DDBJ whole genome shotgun (WGS) entry which is preliminary data.</text>
</comment>
<dbReference type="EMBL" id="RRYP01010824">
    <property type="protein sequence ID" value="TNV78138.1"/>
    <property type="molecule type" value="Genomic_DNA"/>
</dbReference>
<name>A0A8J8T1K6_HALGN</name>
<feature type="region of interest" description="Disordered" evidence="1">
    <location>
        <begin position="314"/>
        <end position="340"/>
    </location>
</feature>
<gene>
    <name evidence="2" type="ORF">FGO68_gene11591</name>
</gene>
<dbReference type="Proteomes" id="UP000785679">
    <property type="component" value="Unassembled WGS sequence"/>
</dbReference>
<evidence type="ECO:0000256" key="1">
    <source>
        <dbReference type="SAM" id="MobiDB-lite"/>
    </source>
</evidence>
<sequence length="340" mass="38868">MPPCKSYRWCSFTFFKGLNFLCMELMQFIAKTSEITVIVRCNRERRDLSYRDLDRECQLIMDSPPSEYDITIELDARRSNKSFRLLPFGKLSAISSRNFRCNPLVRTAFFTVFCPWQASVKIELLSIIIEMLEGMIKGQIDVEDYLEISPLTYNIFLIKQKEENGIPLIDQEMGKLYQLNSFLIEEAKEEQKGAGAVNYDFTLNPKGLQKEIQSALKEVQEVEGLPAKATDVYLKLKALRADVMKMIDLSNDPLSQSQSQSADYITAVQSALEQGEAVVIGLHHLMNEQTFQNALRQPNLSISERLAQLRVVDQPPASTNNNNNQEKQESDPVDEEEVFN</sequence>
<feature type="compositionally biased region" description="Acidic residues" evidence="1">
    <location>
        <begin position="331"/>
        <end position="340"/>
    </location>
</feature>
<evidence type="ECO:0000313" key="2">
    <source>
        <dbReference type="EMBL" id="TNV78138.1"/>
    </source>
</evidence>
<protein>
    <submittedName>
        <fullName evidence="2">Uncharacterized protein</fullName>
    </submittedName>
</protein>
<evidence type="ECO:0000313" key="3">
    <source>
        <dbReference type="Proteomes" id="UP000785679"/>
    </source>
</evidence>
<accession>A0A8J8T1K6</accession>
<organism evidence="2 3">
    <name type="scientific">Halteria grandinella</name>
    <dbReference type="NCBI Taxonomy" id="5974"/>
    <lineage>
        <taxon>Eukaryota</taxon>
        <taxon>Sar</taxon>
        <taxon>Alveolata</taxon>
        <taxon>Ciliophora</taxon>
        <taxon>Intramacronucleata</taxon>
        <taxon>Spirotrichea</taxon>
        <taxon>Stichotrichia</taxon>
        <taxon>Sporadotrichida</taxon>
        <taxon>Halteriidae</taxon>
        <taxon>Halteria</taxon>
    </lineage>
</organism>
<proteinExistence type="predicted"/>
<feature type="compositionally biased region" description="Polar residues" evidence="1">
    <location>
        <begin position="316"/>
        <end position="325"/>
    </location>
</feature>
<keyword evidence="3" id="KW-1185">Reference proteome</keyword>
<reference evidence="2" key="1">
    <citation type="submission" date="2019-06" db="EMBL/GenBank/DDBJ databases">
        <authorList>
            <person name="Zheng W."/>
        </authorList>
    </citation>
    <scope>NUCLEOTIDE SEQUENCE</scope>
    <source>
        <strain evidence="2">QDHG01</strain>
    </source>
</reference>
<dbReference type="AlphaFoldDB" id="A0A8J8T1K6"/>